<dbReference type="EMBL" id="CP135076">
    <property type="protein sequence ID" value="WNO53952.1"/>
    <property type="molecule type" value="Genomic_DNA"/>
</dbReference>
<proteinExistence type="inferred from homology"/>
<keyword evidence="6" id="KW-1185">Reference proteome</keyword>
<evidence type="ECO:0000256" key="4">
    <source>
        <dbReference type="ARBA" id="ARBA00022842"/>
    </source>
</evidence>
<dbReference type="GO" id="GO:0008441">
    <property type="term" value="F:3'(2'),5'-bisphosphate nucleotidase activity"/>
    <property type="evidence" value="ECO:0007669"/>
    <property type="project" value="UniProtKB-EC"/>
</dbReference>
<dbReference type="PRINTS" id="PR00377">
    <property type="entry name" value="IMPHPHTASES"/>
</dbReference>
<dbReference type="CDD" id="cd01638">
    <property type="entry name" value="CysQ"/>
    <property type="match status" value="1"/>
</dbReference>
<dbReference type="PROSITE" id="PS00629">
    <property type="entry name" value="IMP_1"/>
    <property type="match status" value="1"/>
</dbReference>
<protein>
    <submittedName>
        <fullName evidence="5">3'(2'),5'-bisphosphate nucleotidase CysQ</fullName>
        <ecNumber evidence="5">3.1.3.7</ecNumber>
    </submittedName>
</protein>
<organism evidence="5 6">
    <name type="scientific">Stakelama saccharophila</name>
    <dbReference type="NCBI Taxonomy" id="3075605"/>
    <lineage>
        <taxon>Bacteria</taxon>
        <taxon>Pseudomonadati</taxon>
        <taxon>Pseudomonadota</taxon>
        <taxon>Alphaproteobacteria</taxon>
        <taxon>Sphingomonadales</taxon>
        <taxon>Sphingomonadaceae</taxon>
        <taxon>Stakelama</taxon>
    </lineage>
</organism>
<dbReference type="PANTHER" id="PTHR20854:SF4">
    <property type="entry name" value="INOSITOL-1-MONOPHOSPHATASE-RELATED"/>
    <property type="match status" value="1"/>
</dbReference>
<dbReference type="Proteomes" id="UP001302249">
    <property type="component" value="Chromosome"/>
</dbReference>
<keyword evidence="3 5" id="KW-0378">Hydrolase</keyword>
<evidence type="ECO:0000313" key="6">
    <source>
        <dbReference type="Proteomes" id="UP001302249"/>
    </source>
</evidence>
<dbReference type="InterPro" id="IPR020583">
    <property type="entry name" value="Inositol_monoP_metal-BS"/>
</dbReference>
<keyword evidence="4" id="KW-0460">Magnesium</keyword>
<name>A0ABZ0B9L7_9SPHN</name>
<dbReference type="PANTHER" id="PTHR20854">
    <property type="entry name" value="INOSITOL MONOPHOSPHATASE"/>
    <property type="match status" value="1"/>
</dbReference>
<sequence length="265" mass="28311">MTETLADAVRSVTADAGALAMKRWRTDFRRWEKSPGNPVCEVDLEVDHLLRQRLGALLPDAGWLSEETKDDASRLAATRIWVVDPIDGTRDYIRGREGWAVSVALIERGQPVVGVLDAPARGEHWHAENGKGAYRGVQRIMASDHATLSGARVPAEHLPKADRDFTTVYKPNSIALRIAMVAAGDADLVATLRWGNEWDIAAAVLIAREAGAAVTDALGQPLAFNSPEAHAFGVLATAPAIHDAARERLAARSVLAKGAAPAPGG</sequence>
<keyword evidence="2" id="KW-0479">Metal-binding</keyword>
<evidence type="ECO:0000256" key="3">
    <source>
        <dbReference type="ARBA" id="ARBA00022801"/>
    </source>
</evidence>
<evidence type="ECO:0000313" key="5">
    <source>
        <dbReference type="EMBL" id="WNO53952.1"/>
    </source>
</evidence>
<accession>A0ABZ0B9L7</accession>
<dbReference type="InterPro" id="IPR020550">
    <property type="entry name" value="Inositol_monophosphatase_CS"/>
</dbReference>
<evidence type="ECO:0000256" key="1">
    <source>
        <dbReference type="ARBA" id="ARBA00009759"/>
    </source>
</evidence>
<comment type="similarity">
    <text evidence="1">Belongs to the inositol monophosphatase superfamily.</text>
</comment>
<dbReference type="PROSITE" id="PS00630">
    <property type="entry name" value="IMP_2"/>
    <property type="match status" value="1"/>
</dbReference>
<dbReference type="SUPFAM" id="SSF56655">
    <property type="entry name" value="Carbohydrate phosphatase"/>
    <property type="match status" value="1"/>
</dbReference>
<reference evidence="5 6" key="1">
    <citation type="submission" date="2023-09" db="EMBL/GenBank/DDBJ databases">
        <authorList>
            <person name="Rey-Velasco X."/>
        </authorList>
    </citation>
    <scope>NUCLEOTIDE SEQUENCE [LARGE SCALE GENOMIC DNA]</scope>
    <source>
        <strain evidence="5 6">W311</strain>
    </source>
</reference>
<dbReference type="Pfam" id="PF00459">
    <property type="entry name" value="Inositol_P"/>
    <property type="match status" value="1"/>
</dbReference>
<dbReference type="InterPro" id="IPR000760">
    <property type="entry name" value="Inositol_monophosphatase-like"/>
</dbReference>
<evidence type="ECO:0000256" key="2">
    <source>
        <dbReference type="ARBA" id="ARBA00022723"/>
    </source>
</evidence>
<dbReference type="Gene3D" id="3.30.540.10">
    <property type="entry name" value="Fructose-1,6-Bisphosphatase, subunit A, domain 1"/>
    <property type="match status" value="1"/>
</dbReference>
<gene>
    <name evidence="5" type="ORF">RPR59_01440</name>
</gene>
<dbReference type="EC" id="3.1.3.7" evidence="5"/>
<dbReference type="Gene3D" id="3.40.190.80">
    <property type="match status" value="1"/>
</dbReference>